<evidence type="ECO:0000313" key="3">
    <source>
        <dbReference type="EMBL" id="GFR94850.1"/>
    </source>
</evidence>
<dbReference type="InterPro" id="IPR016187">
    <property type="entry name" value="CTDL_fold"/>
</dbReference>
<feature type="signal peptide" evidence="1">
    <location>
        <begin position="1"/>
        <end position="25"/>
    </location>
</feature>
<dbReference type="Gene3D" id="3.10.100.10">
    <property type="entry name" value="Mannose-Binding Protein A, subunit A"/>
    <property type="match status" value="1"/>
</dbReference>
<organism evidence="3 4">
    <name type="scientific">Elysia marginata</name>
    <dbReference type="NCBI Taxonomy" id="1093978"/>
    <lineage>
        <taxon>Eukaryota</taxon>
        <taxon>Metazoa</taxon>
        <taxon>Spiralia</taxon>
        <taxon>Lophotrochozoa</taxon>
        <taxon>Mollusca</taxon>
        <taxon>Gastropoda</taxon>
        <taxon>Heterobranchia</taxon>
        <taxon>Euthyneura</taxon>
        <taxon>Panpulmonata</taxon>
        <taxon>Sacoglossa</taxon>
        <taxon>Placobranchoidea</taxon>
        <taxon>Plakobranchidae</taxon>
        <taxon>Elysia</taxon>
    </lineage>
</organism>
<comment type="caution">
    <text evidence="3">The sequence shown here is derived from an EMBL/GenBank/DDBJ whole genome shotgun (WGS) entry which is preliminary data.</text>
</comment>
<dbReference type="CDD" id="cd00037">
    <property type="entry name" value="CLECT"/>
    <property type="match status" value="1"/>
</dbReference>
<evidence type="ECO:0000256" key="1">
    <source>
        <dbReference type="SAM" id="SignalP"/>
    </source>
</evidence>
<dbReference type="SUPFAM" id="SSF56436">
    <property type="entry name" value="C-type lectin-like"/>
    <property type="match status" value="1"/>
</dbReference>
<evidence type="ECO:0000313" key="4">
    <source>
        <dbReference type="Proteomes" id="UP000762676"/>
    </source>
</evidence>
<reference evidence="3 4" key="1">
    <citation type="journal article" date="2021" name="Elife">
        <title>Chloroplast acquisition without the gene transfer in kleptoplastic sea slugs, Plakobranchus ocellatus.</title>
        <authorList>
            <person name="Maeda T."/>
            <person name="Takahashi S."/>
            <person name="Yoshida T."/>
            <person name="Shimamura S."/>
            <person name="Takaki Y."/>
            <person name="Nagai Y."/>
            <person name="Toyoda A."/>
            <person name="Suzuki Y."/>
            <person name="Arimoto A."/>
            <person name="Ishii H."/>
            <person name="Satoh N."/>
            <person name="Nishiyama T."/>
            <person name="Hasebe M."/>
            <person name="Maruyama T."/>
            <person name="Minagawa J."/>
            <person name="Obokata J."/>
            <person name="Shigenobu S."/>
        </authorList>
    </citation>
    <scope>NUCLEOTIDE SEQUENCE [LARGE SCALE GENOMIC DNA]</scope>
</reference>
<dbReference type="InterPro" id="IPR050111">
    <property type="entry name" value="C-type_lectin/snaclec_domain"/>
</dbReference>
<keyword evidence="4" id="KW-1185">Reference proteome</keyword>
<sequence>MASPQNKFTVAAFLLALIAVDATRAFSCDHSWLKSAESKSCVRYFPEAKPWHQARSFCQANGGDLVKIVSSRMNNRLYRFLTNRYQQIYIGLHDVTTEGKFKWLDETQEASYTDWGENSPDNYQSGEDCTVMGYYTRKSWNDVPCWHGNAFFLREVSWYEAFK</sequence>
<dbReference type="InterPro" id="IPR001304">
    <property type="entry name" value="C-type_lectin-like"/>
</dbReference>
<accession>A0AAV4HE43</accession>
<feature type="chain" id="PRO_5043898742" evidence="1">
    <location>
        <begin position="26"/>
        <end position="163"/>
    </location>
</feature>
<dbReference type="InterPro" id="IPR016186">
    <property type="entry name" value="C-type_lectin-like/link_sf"/>
</dbReference>
<dbReference type="SMART" id="SM00034">
    <property type="entry name" value="CLECT"/>
    <property type="match status" value="1"/>
</dbReference>
<dbReference type="AlphaFoldDB" id="A0AAV4HE43"/>
<dbReference type="Pfam" id="PF00059">
    <property type="entry name" value="Lectin_C"/>
    <property type="match status" value="1"/>
</dbReference>
<evidence type="ECO:0000259" key="2">
    <source>
        <dbReference type="PROSITE" id="PS50041"/>
    </source>
</evidence>
<proteinExistence type="predicted"/>
<dbReference type="Proteomes" id="UP000762676">
    <property type="component" value="Unassembled WGS sequence"/>
</dbReference>
<dbReference type="PROSITE" id="PS50041">
    <property type="entry name" value="C_TYPE_LECTIN_2"/>
    <property type="match status" value="1"/>
</dbReference>
<feature type="domain" description="C-type lectin" evidence="2">
    <location>
        <begin position="37"/>
        <end position="154"/>
    </location>
</feature>
<name>A0AAV4HE43_9GAST</name>
<protein>
    <submittedName>
        <fullName evidence="3">Aggrecan core protein</fullName>
    </submittedName>
</protein>
<dbReference type="EMBL" id="BMAT01005526">
    <property type="protein sequence ID" value="GFR94850.1"/>
    <property type="molecule type" value="Genomic_DNA"/>
</dbReference>
<keyword evidence="1" id="KW-0732">Signal</keyword>
<gene>
    <name evidence="3" type="ORF">ElyMa_002677700</name>
</gene>
<dbReference type="PANTHER" id="PTHR22803">
    <property type="entry name" value="MANNOSE, PHOSPHOLIPASE, LECTIN RECEPTOR RELATED"/>
    <property type="match status" value="1"/>
</dbReference>